<proteinExistence type="inferred from homology"/>
<evidence type="ECO:0000256" key="8">
    <source>
        <dbReference type="SAM" id="MobiDB-lite"/>
    </source>
</evidence>
<dbReference type="EMBL" id="CAJNOU010003208">
    <property type="protein sequence ID" value="CAF1377019.1"/>
    <property type="molecule type" value="Genomic_DNA"/>
</dbReference>
<organism evidence="11 13">
    <name type="scientific">Rotaria sordida</name>
    <dbReference type="NCBI Taxonomy" id="392033"/>
    <lineage>
        <taxon>Eukaryota</taxon>
        <taxon>Metazoa</taxon>
        <taxon>Spiralia</taxon>
        <taxon>Gnathifera</taxon>
        <taxon>Rotifera</taxon>
        <taxon>Eurotatoria</taxon>
        <taxon>Bdelloidea</taxon>
        <taxon>Philodinida</taxon>
        <taxon>Philodinidae</taxon>
        <taxon>Rotaria</taxon>
    </lineage>
</organism>
<dbReference type="PANTHER" id="PTHR12965:SF0">
    <property type="entry name" value="VACUOLAR PROTEIN SORTING-ASSOCIATED PROTEIN 54"/>
    <property type="match status" value="1"/>
</dbReference>
<dbReference type="InterPro" id="IPR039745">
    <property type="entry name" value="Vps54"/>
</dbReference>
<feature type="compositionally biased region" description="Polar residues" evidence="8">
    <location>
        <begin position="452"/>
        <end position="467"/>
    </location>
</feature>
<comment type="subcellular location">
    <subcellularLocation>
        <location evidence="1">Golgi apparatus</location>
        <location evidence="1">trans-Golgi network</location>
    </subcellularLocation>
</comment>
<reference evidence="11" key="1">
    <citation type="submission" date="2021-02" db="EMBL/GenBank/DDBJ databases">
        <authorList>
            <person name="Nowell W R."/>
        </authorList>
    </citation>
    <scope>NUCLEOTIDE SEQUENCE</scope>
</reference>
<dbReference type="InterPro" id="IPR012501">
    <property type="entry name" value="Vps54_C"/>
</dbReference>
<dbReference type="GO" id="GO:0019905">
    <property type="term" value="F:syntaxin binding"/>
    <property type="evidence" value="ECO:0007669"/>
    <property type="project" value="TreeGrafter"/>
</dbReference>
<feature type="region of interest" description="Disordered" evidence="8">
    <location>
        <begin position="159"/>
        <end position="201"/>
    </location>
</feature>
<evidence type="ECO:0000256" key="2">
    <source>
        <dbReference type="ARBA" id="ARBA00009150"/>
    </source>
</evidence>
<evidence type="ECO:0000313" key="13">
    <source>
        <dbReference type="Proteomes" id="UP000663889"/>
    </source>
</evidence>
<evidence type="ECO:0000259" key="9">
    <source>
        <dbReference type="Pfam" id="PF07928"/>
    </source>
</evidence>
<feature type="domain" description="Vacuolar protein sorting-associated protein 54 N-terminal" evidence="10">
    <location>
        <begin position="226"/>
        <end position="372"/>
    </location>
</feature>
<comment type="similarity">
    <text evidence="2">Belongs to the VPS54 family.</text>
</comment>
<dbReference type="Gene3D" id="6.10.250.860">
    <property type="match status" value="1"/>
</dbReference>
<name>A0A815JAV7_9BILA</name>
<evidence type="ECO:0000256" key="6">
    <source>
        <dbReference type="ARBA" id="ARBA00023034"/>
    </source>
</evidence>
<evidence type="ECO:0000256" key="3">
    <source>
        <dbReference type="ARBA" id="ARBA00017665"/>
    </source>
</evidence>
<comment type="caution">
    <text evidence="11">The sequence shown here is derived from an EMBL/GenBank/DDBJ whole genome shotgun (WGS) entry which is preliminary data.</text>
</comment>
<keyword evidence="7" id="KW-0175">Coiled coil</keyword>
<accession>A0A815JAV7</accession>
<evidence type="ECO:0000256" key="4">
    <source>
        <dbReference type="ARBA" id="ARBA00022448"/>
    </source>
</evidence>
<dbReference type="PANTHER" id="PTHR12965">
    <property type="entry name" value="VACUOLAR PROTEIN SORTING 54"/>
    <property type="match status" value="1"/>
</dbReference>
<gene>
    <name evidence="12" type="ORF">FNK824_LOCUS7049</name>
    <name evidence="11" type="ORF">SEV965_LOCUS30203</name>
</gene>
<keyword evidence="6" id="KW-0333">Golgi apparatus</keyword>
<keyword evidence="5" id="KW-0653">Protein transport</keyword>
<dbReference type="GO" id="GO:0000938">
    <property type="term" value="C:GARP complex"/>
    <property type="evidence" value="ECO:0007669"/>
    <property type="project" value="InterPro"/>
</dbReference>
<evidence type="ECO:0000313" key="12">
    <source>
        <dbReference type="EMBL" id="CAF3668741.1"/>
    </source>
</evidence>
<dbReference type="AlphaFoldDB" id="A0A815JAV7"/>
<evidence type="ECO:0000313" key="11">
    <source>
        <dbReference type="EMBL" id="CAF1377019.1"/>
    </source>
</evidence>
<dbReference type="GO" id="GO:0005829">
    <property type="term" value="C:cytosol"/>
    <property type="evidence" value="ECO:0007669"/>
    <property type="project" value="GOC"/>
</dbReference>
<feature type="compositionally biased region" description="Low complexity" evidence="8">
    <location>
        <begin position="162"/>
        <end position="177"/>
    </location>
</feature>
<dbReference type="InterPro" id="IPR019515">
    <property type="entry name" value="VPS54_N"/>
</dbReference>
<dbReference type="GO" id="GO:0015031">
    <property type="term" value="P:protein transport"/>
    <property type="evidence" value="ECO:0007669"/>
    <property type="project" value="UniProtKB-KW"/>
</dbReference>
<keyword evidence="4" id="KW-0813">Transport</keyword>
<dbReference type="EMBL" id="CAJOBE010000636">
    <property type="protein sequence ID" value="CAF3668741.1"/>
    <property type="molecule type" value="Genomic_DNA"/>
</dbReference>
<dbReference type="Proteomes" id="UP000663889">
    <property type="component" value="Unassembled WGS sequence"/>
</dbReference>
<dbReference type="Pfam" id="PF10475">
    <property type="entry name" value="Vps54_N"/>
    <property type="match status" value="1"/>
</dbReference>
<feature type="compositionally biased region" description="Low complexity" evidence="8">
    <location>
        <begin position="468"/>
        <end position="477"/>
    </location>
</feature>
<dbReference type="Pfam" id="PF07928">
    <property type="entry name" value="Vps54"/>
    <property type="match status" value="1"/>
</dbReference>
<feature type="region of interest" description="Disordered" evidence="8">
    <location>
        <begin position="445"/>
        <end position="477"/>
    </location>
</feature>
<feature type="compositionally biased region" description="Low complexity" evidence="8">
    <location>
        <begin position="188"/>
        <end position="201"/>
    </location>
</feature>
<evidence type="ECO:0000259" key="10">
    <source>
        <dbReference type="Pfam" id="PF10475"/>
    </source>
</evidence>
<feature type="domain" description="Vacuolar protein sorting-associated protein 54 C-terminal" evidence="9">
    <location>
        <begin position="661"/>
        <end position="799"/>
    </location>
</feature>
<evidence type="ECO:0000256" key="5">
    <source>
        <dbReference type="ARBA" id="ARBA00022927"/>
    </source>
</evidence>
<dbReference type="GO" id="GO:0006896">
    <property type="term" value="P:Golgi to vacuole transport"/>
    <property type="evidence" value="ECO:0007669"/>
    <property type="project" value="TreeGrafter"/>
</dbReference>
<sequence length="910" mass="103911">MSHLLLSSSNNRKKLIDGDSSTATSTTTTTTTMPTFFQSNLACVLNDPKKTRAEISTFFTKTWGNSFIDRLPDPLTRLGDYSLNDFETYFNSLRKSEKYGRPRLQQYSSNDSNVSQKTNSVINIPQLFLSSQFTLSDTSTFNLVFPGIIPVSRSLSPLHFEQQQQQQQKTRTTSTSSDRSEGNYRRQSTSSTTSSKSTTNGTLSVIVQNSSSPKHSISSTTRLLQDKYTHYLDEVELLISRALSTKSHCFHDAVRSHDEIQSFLNTTRHAISSLRGELSNYDSQSLLTLLRLYRLLRQRQNQSKLLKRLESLSVVKQTHMQVRALLTTSDYLSALDLIDETREIISTQLNDLICLRFYDTQLNEFYLLIVSLMRQEFGQYLTNQLLTQQDLTLSNDYIEEDKLITILIGLIRVKDEKYMDEIRSKFEQFMLDIIERAISSNSKDTALDKSNKTTIKNNSEQSSLNDESSTTTRYTYPSSINSNSGSFSSWIRSANTILTSTEQGLNRLRNISQYINDALLKHQLNNIPSITLLLHNIYDIIEDRLTVVLNQECTRYQVHFERLSLDEYAQMVKLIENFISNINGYDKKYNSRPLKTFLQTQTSKFLTHFHDERKQRVAQTLDNEQWKQVPVPRSIQNSVDELFNLSSSINPNSSETLIIDNENFVLSNSALHLFMLVLDYCSCAQLLVSSSVNDIDHRLIELLKLFNSKTCQLVLGAGAVKLGKIKTISAKILAITCRCLQFIKIILPKIRAHFDQLQTLSESPSTISSISSAKQFEQLIKLYSEHTDEIHGKLISIIESTFGDTLSSYEVRAPMPSDCFRTLVTRHITSFYNAVARIVSPSDLILLFTRLNSIFKQLLAKRLRQLRIANDGGPQHGLLTSDLLYYIKQVQSFPGLEMLELHVDEIWTTN</sequence>
<dbReference type="Proteomes" id="UP000663874">
    <property type="component" value="Unassembled WGS sequence"/>
</dbReference>
<protein>
    <recommendedName>
        <fullName evidence="3">Vacuolar protein sorting-associated protein 54</fullName>
    </recommendedName>
</protein>
<dbReference type="Gene3D" id="1.20.1280.130">
    <property type="match status" value="1"/>
</dbReference>
<evidence type="ECO:0000256" key="7">
    <source>
        <dbReference type="ARBA" id="ARBA00023054"/>
    </source>
</evidence>
<evidence type="ECO:0000256" key="1">
    <source>
        <dbReference type="ARBA" id="ARBA00004601"/>
    </source>
</evidence>
<dbReference type="GO" id="GO:0042147">
    <property type="term" value="P:retrograde transport, endosome to Golgi"/>
    <property type="evidence" value="ECO:0007669"/>
    <property type="project" value="InterPro"/>
</dbReference>